<gene>
    <name evidence="1" type="ORF">PVAP13_9NG390946</name>
</gene>
<sequence>MAVPLSFLHSPVTPVGTGRTYQLDRCSPDYTPQDGHVNLSGEDNSLTGESYHDLLDYLCKSSWGVTAARSHPAHPPRRLLGLFHVFRPICLAACLGHLAFSSIIALTSQTIAMTGHFVHVLVRFPHSFQ</sequence>
<comment type="caution">
    <text evidence="1">The sequence shown here is derived from an EMBL/GenBank/DDBJ whole genome shotgun (WGS) entry which is preliminary data.</text>
</comment>
<evidence type="ECO:0000313" key="1">
    <source>
        <dbReference type="EMBL" id="KAG2538037.1"/>
    </source>
</evidence>
<organism evidence="1 2">
    <name type="scientific">Panicum virgatum</name>
    <name type="common">Blackwell switchgrass</name>
    <dbReference type="NCBI Taxonomy" id="38727"/>
    <lineage>
        <taxon>Eukaryota</taxon>
        <taxon>Viridiplantae</taxon>
        <taxon>Streptophyta</taxon>
        <taxon>Embryophyta</taxon>
        <taxon>Tracheophyta</taxon>
        <taxon>Spermatophyta</taxon>
        <taxon>Magnoliopsida</taxon>
        <taxon>Liliopsida</taxon>
        <taxon>Poales</taxon>
        <taxon>Poaceae</taxon>
        <taxon>PACMAD clade</taxon>
        <taxon>Panicoideae</taxon>
        <taxon>Panicodae</taxon>
        <taxon>Paniceae</taxon>
        <taxon>Panicinae</taxon>
        <taxon>Panicum</taxon>
        <taxon>Panicum sect. Hiantes</taxon>
    </lineage>
</organism>
<evidence type="ECO:0000313" key="2">
    <source>
        <dbReference type="Proteomes" id="UP000823388"/>
    </source>
</evidence>
<name>A0A8T0MLK3_PANVG</name>
<accession>A0A8T0MLK3</accession>
<dbReference type="EMBL" id="CM029054">
    <property type="protein sequence ID" value="KAG2538037.1"/>
    <property type="molecule type" value="Genomic_DNA"/>
</dbReference>
<protein>
    <submittedName>
        <fullName evidence="1">Uncharacterized protein</fullName>
    </submittedName>
</protein>
<reference evidence="1" key="1">
    <citation type="submission" date="2020-05" db="EMBL/GenBank/DDBJ databases">
        <title>WGS assembly of Panicum virgatum.</title>
        <authorList>
            <person name="Lovell J.T."/>
            <person name="Jenkins J."/>
            <person name="Shu S."/>
            <person name="Juenger T.E."/>
            <person name="Schmutz J."/>
        </authorList>
    </citation>
    <scope>NUCLEOTIDE SEQUENCE</scope>
    <source>
        <strain evidence="1">AP13</strain>
    </source>
</reference>
<keyword evidence="2" id="KW-1185">Reference proteome</keyword>
<dbReference type="AlphaFoldDB" id="A0A8T0MLK3"/>
<proteinExistence type="predicted"/>
<dbReference type="Proteomes" id="UP000823388">
    <property type="component" value="Chromosome 9N"/>
</dbReference>